<evidence type="ECO:0000256" key="2">
    <source>
        <dbReference type="SAM" id="SignalP"/>
    </source>
</evidence>
<accession>A0A833JA01</accession>
<dbReference type="Pfam" id="PF08816">
    <property type="entry name" value="Ivy"/>
    <property type="match status" value="1"/>
</dbReference>
<proteinExistence type="predicted"/>
<gene>
    <name evidence="3" type="ORF">F8B43_0050</name>
</gene>
<name>A0A833JA01_9HYPH</name>
<organism evidence="3 4">
    <name type="scientific">Methylorubrum populi</name>
    <dbReference type="NCBI Taxonomy" id="223967"/>
    <lineage>
        <taxon>Bacteria</taxon>
        <taxon>Pseudomonadati</taxon>
        <taxon>Pseudomonadota</taxon>
        <taxon>Alphaproteobacteria</taxon>
        <taxon>Hyphomicrobiales</taxon>
        <taxon>Methylobacteriaceae</taxon>
        <taxon>Methylorubrum</taxon>
    </lineage>
</organism>
<feature type="chain" id="PRO_5032970466" description="DUF3828 domain-containing protein" evidence="2">
    <location>
        <begin position="21"/>
        <end position="180"/>
    </location>
</feature>
<reference evidence="3 4" key="1">
    <citation type="submission" date="2019-10" db="EMBL/GenBank/DDBJ databases">
        <title>Draft Genome Sequence of the Caffeine Degrading Methylotroph Methylorubrum populi PINKEL.</title>
        <authorList>
            <person name="Dawson S.C."/>
            <person name="Zhang X."/>
            <person name="Wright M.E."/>
            <person name="Sharma G."/>
            <person name="Langner J.T."/>
            <person name="Ditty J.L."/>
            <person name="Subuyuj G.A."/>
        </authorList>
    </citation>
    <scope>NUCLEOTIDE SEQUENCE [LARGE SCALE GENOMIC DNA]</scope>
    <source>
        <strain evidence="3 4">Pinkel</strain>
    </source>
</reference>
<keyword evidence="2" id="KW-0732">Signal</keyword>
<protein>
    <recommendedName>
        <fullName evidence="5">DUF3828 domain-containing protein</fullName>
    </recommendedName>
</protein>
<feature type="signal peptide" evidence="2">
    <location>
        <begin position="1"/>
        <end position="20"/>
    </location>
</feature>
<feature type="region of interest" description="Disordered" evidence="1">
    <location>
        <begin position="24"/>
        <end position="53"/>
    </location>
</feature>
<evidence type="ECO:0000256" key="1">
    <source>
        <dbReference type="SAM" id="MobiDB-lite"/>
    </source>
</evidence>
<dbReference type="Proteomes" id="UP000469949">
    <property type="component" value="Unassembled WGS sequence"/>
</dbReference>
<dbReference type="Gene3D" id="3.40.1420.10">
    <property type="entry name" value="Inhibitor of vertebrate lysozyme"/>
    <property type="match status" value="1"/>
</dbReference>
<dbReference type="EMBL" id="WEKV01000001">
    <property type="protein sequence ID" value="KAB7788045.1"/>
    <property type="molecule type" value="Genomic_DNA"/>
</dbReference>
<comment type="caution">
    <text evidence="3">The sequence shown here is derived from an EMBL/GenBank/DDBJ whole genome shotgun (WGS) entry which is preliminary data.</text>
</comment>
<evidence type="ECO:0000313" key="3">
    <source>
        <dbReference type="EMBL" id="KAB7788045.1"/>
    </source>
</evidence>
<evidence type="ECO:0000313" key="4">
    <source>
        <dbReference type="Proteomes" id="UP000469949"/>
    </source>
</evidence>
<evidence type="ECO:0008006" key="5">
    <source>
        <dbReference type="Google" id="ProtNLM"/>
    </source>
</evidence>
<dbReference type="RefSeq" id="WP_152275576.1">
    <property type="nucleotide sequence ID" value="NZ_WEKV01000001.1"/>
</dbReference>
<sequence>MRRALIAIGLCLAASLSADAEPRASSQDDISRALGGDYWKPKGERTPARPTAADAAKVAPRQQPDLAYLSDLLRDQEHRFAYNRMLSAAYELPRWFRKFNTDQDGMAFPVEVKTVGGRRYEFAQVCKPRDAGRNCVLVVFDIGTDEGPIAWGLIRDEDGGEWWGRPPVAVKQAAEAYEPS</sequence>
<dbReference type="SUPFAM" id="SSF89872">
    <property type="entry name" value="Inhibitor of vertebrate lysozyme, Ivy"/>
    <property type="match status" value="1"/>
</dbReference>
<dbReference type="AlphaFoldDB" id="A0A833JA01"/>
<dbReference type="InterPro" id="IPR036501">
    <property type="entry name" value="Inhibitor_vert_lysozyme_sf"/>
</dbReference>